<feature type="domain" description="Chitin-binding type-2" evidence="8">
    <location>
        <begin position="89"/>
        <end position="146"/>
    </location>
</feature>
<evidence type="ECO:0000313" key="10">
    <source>
        <dbReference type="Proteomes" id="UP000075885"/>
    </source>
</evidence>
<dbReference type="PANTHER" id="PTHR23301">
    <property type="entry name" value="CHITIN BINDING PERITROPHIN-A"/>
    <property type="match status" value="1"/>
</dbReference>
<evidence type="ECO:0000256" key="6">
    <source>
        <dbReference type="SAM" id="MobiDB-lite"/>
    </source>
</evidence>
<feature type="compositionally biased region" description="Polar residues" evidence="6">
    <location>
        <begin position="434"/>
        <end position="446"/>
    </location>
</feature>
<evidence type="ECO:0000259" key="8">
    <source>
        <dbReference type="PROSITE" id="PS50940"/>
    </source>
</evidence>
<sequence>MRAKFVLAVFASIALVSVTAELRCLEQSFASFGGVLPSPNSPLEYSRCVEGVVHTVPCPSDHYFEPEVQRCLLRQAAVQPAVEVAFQFEELCNNPDVVQIFPNPTNCTQYILCYGLVPIVQSCSNGLLFNPQLNTCDVPGNVVCGYSCPTVDDPYNPVWLPDARLEDCSRHYLCFRGEPIQFFCSNNLYFDIETRTCTYPQYAPCRVPNVYCNTTMTINIENPRSCTTYYTCVDGFPHYRECGFNEYFSVQFGACVPGTCGQDTTTTGIPTMTEPTSTTGLPGTTPSFTSTTDSNTQTTDFTSTTMSSTFDPSTPEPLSTSTMSPTTVETSTFVPSTPESSTSSETVTPSVPSTSTMSPSTAETSTFVPSTPESSTSSETDTTTTGIPTMTEPTSTTGLPGTTPSFTSTTDSNTQTTDFTSTTMSSTFDPSTPEPLSTSTMSPTTVETSTFVPSTPESSTSSETVTPTVPSTSTMSPTTVETSTFVPSTPETSTSSETVTTTLDTSTFVPSTPEPTTQVPSTTTTEVTTTTPEPTTTTTPVPTTTTEMVTINPIELCAGIGTGVLPYPGNCYMFVVCLNGLGAVSSCSNGEIFNPAVGICIPGNQETCTPA</sequence>
<keyword evidence="5" id="KW-0325">Glycoprotein</keyword>
<evidence type="ECO:0000256" key="3">
    <source>
        <dbReference type="ARBA" id="ARBA00022737"/>
    </source>
</evidence>
<evidence type="ECO:0000256" key="1">
    <source>
        <dbReference type="ARBA" id="ARBA00022669"/>
    </source>
</evidence>
<accession>A0A182P1T7</accession>
<keyword evidence="2 7" id="KW-0732">Signal</keyword>
<dbReference type="GO" id="GO:0005576">
    <property type="term" value="C:extracellular region"/>
    <property type="evidence" value="ECO:0007669"/>
    <property type="project" value="InterPro"/>
</dbReference>
<keyword evidence="4" id="KW-1015">Disulfide bond</keyword>
<reference evidence="10" key="1">
    <citation type="submission" date="2013-03" db="EMBL/GenBank/DDBJ databases">
        <title>The Genome Sequence of Anopheles epiroticus epiroticus2.</title>
        <authorList>
            <consortium name="The Broad Institute Genomics Platform"/>
            <person name="Neafsey D.E."/>
            <person name="Howell P."/>
            <person name="Walker B."/>
            <person name="Young S.K."/>
            <person name="Zeng Q."/>
            <person name="Gargeya S."/>
            <person name="Fitzgerald M."/>
            <person name="Haas B."/>
            <person name="Abouelleil A."/>
            <person name="Allen A.W."/>
            <person name="Alvarado L."/>
            <person name="Arachchi H.M."/>
            <person name="Berlin A.M."/>
            <person name="Chapman S.B."/>
            <person name="Gainer-Dewar J."/>
            <person name="Goldberg J."/>
            <person name="Griggs A."/>
            <person name="Gujja S."/>
            <person name="Hansen M."/>
            <person name="Howarth C."/>
            <person name="Imamovic A."/>
            <person name="Ireland A."/>
            <person name="Larimer J."/>
            <person name="McCowan C."/>
            <person name="Murphy C."/>
            <person name="Pearson M."/>
            <person name="Poon T.W."/>
            <person name="Priest M."/>
            <person name="Roberts A."/>
            <person name="Saif S."/>
            <person name="Shea T."/>
            <person name="Sisk P."/>
            <person name="Sykes S."/>
            <person name="Wortman J."/>
            <person name="Nusbaum C."/>
            <person name="Birren B."/>
        </authorList>
    </citation>
    <scope>NUCLEOTIDE SEQUENCE [LARGE SCALE GENOMIC DNA]</scope>
    <source>
        <strain evidence="10">Epiroticus2</strain>
    </source>
</reference>
<dbReference type="InterPro" id="IPR051940">
    <property type="entry name" value="Chitin_bind-dev_reg"/>
</dbReference>
<dbReference type="PROSITE" id="PS50940">
    <property type="entry name" value="CHIT_BIND_II"/>
    <property type="match status" value="5"/>
</dbReference>
<keyword evidence="1" id="KW-0147">Chitin-binding</keyword>
<feature type="compositionally biased region" description="Low complexity" evidence="6">
    <location>
        <begin position="329"/>
        <end position="431"/>
    </location>
</feature>
<evidence type="ECO:0000256" key="2">
    <source>
        <dbReference type="ARBA" id="ARBA00022729"/>
    </source>
</evidence>
<dbReference type="Proteomes" id="UP000075885">
    <property type="component" value="Unassembled WGS sequence"/>
</dbReference>
<evidence type="ECO:0000256" key="7">
    <source>
        <dbReference type="SAM" id="SignalP"/>
    </source>
</evidence>
<proteinExistence type="predicted"/>
<dbReference type="GO" id="GO:0008061">
    <property type="term" value="F:chitin binding"/>
    <property type="evidence" value="ECO:0007669"/>
    <property type="project" value="UniProtKB-KW"/>
</dbReference>
<feature type="compositionally biased region" description="Low complexity" evidence="6">
    <location>
        <begin position="447"/>
        <end position="543"/>
    </location>
</feature>
<evidence type="ECO:0000313" key="9">
    <source>
        <dbReference type="EnsemblMetazoa" id="AEPI000871-PA"/>
    </source>
</evidence>
<keyword evidence="3" id="KW-0677">Repeat</keyword>
<dbReference type="EnsemblMetazoa" id="AEPI000871-RA">
    <property type="protein sequence ID" value="AEPI000871-PA"/>
    <property type="gene ID" value="AEPI000871"/>
</dbReference>
<feature type="domain" description="Chitin-binding type-2" evidence="8">
    <location>
        <begin position="166"/>
        <end position="207"/>
    </location>
</feature>
<feature type="compositionally biased region" description="Polar residues" evidence="6">
    <location>
        <begin position="316"/>
        <end position="328"/>
    </location>
</feature>
<dbReference type="InterPro" id="IPR036508">
    <property type="entry name" value="Chitin-bd_dom_sf"/>
</dbReference>
<feature type="region of interest" description="Disordered" evidence="6">
    <location>
        <begin position="266"/>
        <end position="543"/>
    </location>
</feature>
<dbReference type="SMART" id="SM00494">
    <property type="entry name" value="ChtBD2"/>
    <property type="match status" value="5"/>
</dbReference>
<feature type="signal peptide" evidence="7">
    <location>
        <begin position="1"/>
        <end position="20"/>
    </location>
</feature>
<feature type="domain" description="Chitin-binding type-2" evidence="8">
    <location>
        <begin position="209"/>
        <end position="255"/>
    </location>
</feature>
<feature type="domain" description="Chitin-binding type-2" evidence="8">
    <location>
        <begin position="21"/>
        <end position="71"/>
    </location>
</feature>
<feature type="chain" id="PRO_5008130718" description="Chitin-binding type-2 domain-containing protein" evidence="7">
    <location>
        <begin position="21"/>
        <end position="611"/>
    </location>
</feature>
<name>A0A182P1T7_9DIPT</name>
<feature type="domain" description="Chitin-binding type-2" evidence="8">
    <location>
        <begin position="554"/>
        <end position="610"/>
    </location>
</feature>
<dbReference type="PANTHER" id="PTHR23301:SF0">
    <property type="entry name" value="CHITIN-BINDING TYPE-2 DOMAIN-CONTAINING PROTEIN-RELATED"/>
    <property type="match status" value="1"/>
</dbReference>
<evidence type="ECO:0000256" key="5">
    <source>
        <dbReference type="ARBA" id="ARBA00023180"/>
    </source>
</evidence>
<dbReference type="InterPro" id="IPR002557">
    <property type="entry name" value="Chitin-bd_dom"/>
</dbReference>
<dbReference type="SUPFAM" id="SSF57625">
    <property type="entry name" value="Invertebrate chitin-binding proteins"/>
    <property type="match status" value="5"/>
</dbReference>
<dbReference type="STRING" id="199890.A0A182P1T7"/>
<dbReference type="AlphaFoldDB" id="A0A182P1T7"/>
<dbReference type="Pfam" id="PF01607">
    <property type="entry name" value="CBM_14"/>
    <property type="match status" value="3"/>
</dbReference>
<organism evidence="9 10">
    <name type="scientific">Anopheles epiroticus</name>
    <dbReference type="NCBI Taxonomy" id="199890"/>
    <lineage>
        <taxon>Eukaryota</taxon>
        <taxon>Metazoa</taxon>
        <taxon>Ecdysozoa</taxon>
        <taxon>Arthropoda</taxon>
        <taxon>Hexapoda</taxon>
        <taxon>Insecta</taxon>
        <taxon>Pterygota</taxon>
        <taxon>Neoptera</taxon>
        <taxon>Endopterygota</taxon>
        <taxon>Diptera</taxon>
        <taxon>Nematocera</taxon>
        <taxon>Culicoidea</taxon>
        <taxon>Culicidae</taxon>
        <taxon>Anophelinae</taxon>
        <taxon>Anopheles</taxon>
    </lineage>
</organism>
<protein>
    <recommendedName>
        <fullName evidence="8">Chitin-binding type-2 domain-containing protein</fullName>
    </recommendedName>
</protein>
<reference evidence="9" key="2">
    <citation type="submission" date="2020-05" db="UniProtKB">
        <authorList>
            <consortium name="EnsemblMetazoa"/>
        </authorList>
    </citation>
    <scope>IDENTIFICATION</scope>
    <source>
        <strain evidence="9">Epiroticus2</strain>
    </source>
</reference>
<dbReference type="Gene3D" id="3.20.20.80">
    <property type="entry name" value="Glycosidases"/>
    <property type="match status" value="1"/>
</dbReference>
<feature type="compositionally biased region" description="Low complexity" evidence="6">
    <location>
        <begin position="266"/>
        <end position="313"/>
    </location>
</feature>
<keyword evidence="10" id="KW-1185">Reference proteome</keyword>
<dbReference type="VEuPathDB" id="VectorBase:AEPI000871"/>
<dbReference type="Gene3D" id="2.170.140.10">
    <property type="entry name" value="Chitin binding domain"/>
    <property type="match status" value="2"/>
</dbReference>
<evidence type="ECO:0000256" key="4">
    <source>
        <dbReference type="ARBA" id="ARBA00023157"/>
    </source>
</evidence>